<evidence type="ECO:0000313" key="3">
    <source>
        <dbReference type="EMBL" id="MBC8519707.1"/>
    </source>
</evidence>
<gene>
    <name evidence="3" type="ORF">H8D24_04780</name>
</gene>
<feature type="chain" id="PRO_5035181743" evidence="1">
    <location>
        <begin position="23"/>
        <end position="160"/>
    </location>
</feature>
<dbReference type="InterPro" id="IPR035923">
    <property type="entry name" value="TT1751-like_sf"/>
</dbReference>
<reference evidence="3 4" key="1">
    <citation type="submission" date="2020-08" db="EMBL/GenBank/DDBJ databases">
        <title>Bridging the membrane lipid divide: bacteria of the FCB group superphylum have the potential to synthesize archaeal ether lipids.</title>
        <authorList>
            <person name="Villanueva L."/>
            <person name="Von Meijenfeldt F.A.B."/>
            <person name="Westbye A.B."/>
            <person name="Yadav S."/>
            <person name="Hopmans E.C."/>
            <person name="Dutilh B.E."/>
            <person name="Sinninghe Damste J.S."/>
        </authorList>
    </citation>
    <scope>NUCLEOTIDE SEQUENCE [LARGE SCALE GENOMIC DNA]</scope>
    <source>
        <strain evidence="3">NIOZ-UU100</strain>
    </source>
</reference>
<dbReference type="SUPFAM" id="SSF103247">
    <property type="entry name" value="TT1751-like"/>
    <property type="match status" value="1"/>
</dbReference>
<dbReference type="Gene3D" id="3.30.310.70">
    <property type="entry name" value="TT1751-like domain"/>
    <property type="match status" value="1"/>
</dbReference>
<feature type="signal peptide" evidence="1">
    <location>
        <begin position="1"/>
        <end position="22"/>
    </location>
</feature>
<keyword evidence="1" id="KW-0732">Signal</keyword>
<dbReference type="Proteomes" id="UP000654401">
    <property type="component" value="Unassembled WGS sequence"/>
</dbReference>
<dbReference type="Pfam" id="PF03625">
    <property type="entry name" value="DUF302"/>
    <property type="match status" value="1"/>
</dbReference>
<name>A0A8J6TXH6_9GAMM</name>
<dbReference type="EMBL" id="JACNFK010000026">
    <property type="protein sequence ID" value="MBC8519707.1"/>
    <property type="molecule type" value="Genomic_DNA"/>
</dbReference>
<evidence type="ECO:0000259" key="2">
    <source>
        <dbReference type="Pfam" id="PF03625"/>
    </source>
</evidence>
<dbReference type="InterPro" id="IPR005180">
    <property type="entry name" value="DUF302"/>
</dbReference>
<organism evidence="3 4">
    <name type="scientific">Candidatus Thiopontia autotrophica</name>
    <dbReference type="NCBI Taxonomy" id="2841688"/>
    <lineage>
        <taxon>Bacteria</taxon>
        <taxon>Pseudomonadati</taxon>
        <taxon>Pseudomonadota</taxon>
        <taxon>Gammaproteobacteria</taxon>
        <taxon>Candidatus Thiopontia</taxon>
    </lineage>
</organism>
<accession>A0A8J6TXH6</accession>
<proteinExistence type="predicted"/>
<protein>
    <submittedName>
        <fullName evidence="3">DUF302 domain-containing protein</fullName>
    </submittedName>
</protein>
<dbReference type="AlphaFoldDB" id="A0A8J6TXH6"/>
<comment type="caution">
    <text evidence="3">The sequence shown here is derived from an EMBL/GenBank/DDBJ whole genome shotgun (WGS) entry which is preliminary data.</text>
</comment>
<evidence type="ECO:0000256" key="1">
    <source>
        <dbReference type="SAM" id="SignalP"/>
    </source>
</evidence>
<dbReference type="CDD" id="cd14797">
    <property type="entry name" value="DUF302"/>
    <property type="match status" value="1"/>
</dbReference>
<sequence>MKKLVQLLLVATFTMTAGQASAFEFKDMYVATDIEEGITAEEVDESIKQLSISEGILHVAMFPLSKQVTKVTGKPYRHLSIHNICDAKTAAVLADVSDAFVIVMPCRIAVVEGKDGKIRMWSMNPAMITAMEMPPEAKAMAQEVADKINNIIEGAAEGAF</sequence>
<feature type="domain" description="DUF302" evidence="2">
    <location>
        <begin position="63"/>
        <end position="125"/>
    </location>
</feature>
<evidence type="ECO:0000313" key="4">
    <source>
        <dbReference type="Proteomes" id="UP000654401"/>
    </source>
</evidence>